<dbReference type="SUPFAM" id="SSF103263">
    <property type="entry name" value="Chorismate synthase, AroC"/>
    <property type="match status" value="1"/>
</dbReference>
<feature type="binding site" evidence="7">
    <location>
        <begin position="299"/>
        <end position="303"/>
    </location>
    <ligand>
        <name>FMN</name>
        <dbReference type="ChEBI" id="CHEBI:58210"/>
    </ligand>
</feature>
<comment type="subunit">
    <text evidence="7">Homotetramer.</text>
</comment>
<feature type="binding site" evidence="7">
    <location>
        <begin position="240"/>
        <end position="241"/>
    </location>
    <ligand>
        <name>FMN</name>
        <dbReference type="ChEBI" id="CHEBI:58210"/>
    </ligand>
</feature>
<feature type="binding site" evidence="7">
    <location>
        <position position="284"/>
    </location>
    <ligand>
        <name>FMN</name>
        <dbReference type="ChEBI" id="CHEBI:58210"/>
    </ligand>
</feature>
<dbReference type="NCBIfam" id="TIGR00033">
    <property type="entry name" value="aroC"/>
    <property type="match status" value="1"/>
</dbReference>
<evidence type="ECO:0000313" key="9">
    <source>
        <dbReference type="EMBL" id="PZV80952.1"/>
    </source>
</evidence>
<comment type="cofactor">
    <cofactor evidence="7 8">
        <name>FMNH2</name>
        <dbReference type="ChEBI" id="CHEBI:57618"/>
    </cofactor>
    <text evidence="7 8">Reduced FMN (FMNH(2)).</text>
</comment>
<dbReference type="Proteomes" id="UP000248917">
    <property type="component" value="Unassembled WGS sequence"/>
</dbReference>
<feature type="binding site" evidence="7">
    <location>
        <position position="325"/>
    </location>
    <ligand>
        <name>FMN</name>
        <dbReference type="ChEBI" id="CHEBI:58210"/>
    </ligand>
</feature>
<keyword evidence="7" id="KW-0288">FMN</keyword>
<keyword evidence="10" id="KW-1185">Reference proteome</keyword>
<comment type="function">
    <text evidence="7">Catalyzes the anti-1,4-elimination of the C-3 phosphate and the C-6 proR hydrogen from 5-enolpyruvylshikimate-3-phosphate (EPSP) to yield chorismate, which is the branch point compound that serves as the starting substrate for the three terminal pathways of aromatic amino acid biosynthesis. This reaction introduces a second double bond into the aromatic ring system.</text>
</comment>
<feature type="binding site" evidence="7">
    <location>
        <position position="47"/>
    </location>
    <ligand>
        <name>NADP(+)</name>
        <dbReference type="ChEBI" id="CHEBI:58349"/>
    </ligand>
</feature>
<dbReference type="OrthoDB" id="9771806at2"/>
<dbReference type="GO" id="GO:0004107">
    <property type="term" value="F:chorismate synthase activity"/>
    <property type="evidence" value="ECO:0007669"/>
    <property type="project" value="UniProtKB-UniRule"/>
</dbReference>
<dbReference type="Pfam" id="PF01264">
    <property type="entry name" value="Chorismate_synt"/>
    <property type="match status" value="1"/>
</dbReference>
<dbReference type="RefSeq" id="WP_111393735.1">
    <property type="nucleotide sequence ID" value="NZ_QKTX01000011.1"/>
</dbReference>
<evidence type="ECO:0000313" key="10">
    <source>
        <dbReference type="Proteomes" id="UP000248917"/>
    </source>
</evidence>
<dbReference type="GO" id="GO:0009073">
    <property type="term" value="P:aromatic amino acid family biosynthetic process"/>
    <property type="evidence" value="ECO:0007669"/>
    <property type="project" value="UniProtKB-KW"/>
</dbReference>
<comment type="similarity">
    <text evidence="2 7 8">Belongs to the chorismate synthase family.</text>
</comment>
<evidence type="ECO:0000256" key="2">
    <source>
        <dbReference type="ARBA" id="ARBA00008014"/>
    </source>
</evidence>
<keyword evidence="5 7" id="KW-0057">Aromatic amino acid biosynthesis</keyword>
<dbReference type="PROSITE" id="PS00788">
    <property type="entry name" value="CHORISMATE_SYNTHASE_2"/>
    <property type="match status" value="1"/>
</dbReference>
<dbReference type="GO" id="GO:0010181">
    <property type="term" value="F:FMN binding"/>
    <property type="evidence" value="ECO:0007669"/>
    <property type="project" value="TreeGrafter"/>
</dbReference>
<dbReference type="EC" id="4.2.3.5" evidence="3 7"/>
<proteinExistence type="inferred from homology"/>
<evidence type="ECO:0000256" key="7">
    <source>
        <dbReference type="HAMAP-Rule" id="MF_00300"/>
    </source>
</evidence>
<sequence>MGNSFGRLFRITTFGESHGKALGAIIEGCPAGLELDEEKIRLEMQRRKPGQSKITTQRKEEDEFELLSGVFEGKTTGTPIGIVIQNSDQKSKDYSHISDKFRPSHADYTYFEKYGIRDYRGGGRSSARETAARVAGGAIAKQFLASKGIQIQAYVSQVGELALEKTYQELNLDLAEENIVRCPDPELADQMIALIDTVRLERDTIGGVVSCVIKNCPPGLGEPVFDRLHAELGKAMLSINAVKGFEYGSGFEGVKMKGSQHNDSIVNESGKIHTTTNHSGGIQGGISNGEDIYFRVAFKPVATIMQDQTSINEAGESVTVSGKGRHDPCVVPRAVPIVEAMAALVIADFLLISKTNKLAEI</sequence>
<dbReference type="PROSITE" id="PS00789">
    <property type="entry name" value="CHORISMATE_SYNTHASE_3"/>
    <property type="match status" value="1"/>
</dbReference>
<feature type="binding site" evidence="7">
    <location>
        <position position="53"/>
    </location>
    <ligand>
        <name>NADP(+)</name>
        <dbReference type="ChEBI" id="CHEBI:58349"/>
    </ligand>
</feature>
<protein>
    <recommendedName>
        <fullName evidence="3 7">Chorismate synthase</fullName>
        <shortName evidence="7">CS</shortName>
        <ecNumber evidence="3 7">4.2.3.5</ecNumber>
    </recommendedName>
    <alternativeName>
        <fullName evidence="7">5-enolpyruvylshikimate-3-phosphate phospholyase</fullName>
    </alternativeName>
</protein>
<keyword evidence="4 7" id="KW-0028">Amino-acid biosynthesis</keyword>
<evidence type="ECO:0000256" key="4">
    <source>
        <dbReference type="ARBA" id="ARBA00022605"/>
    </source>
</evidence>
<reference evidence="9 10" key="1">
    <citation type="submission" date="2018-06" db="EMBL/GenBank/DDBJ databases">
        <title>Genomic Encyclopedia of Archaeal and Bacterial Type Strains, Phase II (KMG-II): from individual species to whole genera.</title>
        <authorList>
            <person name="Goeker M."/>
        </authorList>
    </citation>
    <scope>NUCLEOTIDE SEQUENCE [LARGE SCALE GENOMIC DNA]</scope>
    <source>
        <strain evidence="9 10">T4</strain>
    </source>
</reference>
<dbReference type="UniPathway" id="UPA00053">
    <property type="reaction ID" value="UER00090"/>
</dbReference>
<dbReference type="EMBL" id="QKTX01000011">
    <property type="protein sequence ID" value="PZV80952.1"/>
    <property type="molecule type" value="Genomic_DNA"/>
</dbReference>
<evidence type="ECO:0000256" key="5">
    <source>
        <dbReference type="ARBA" id="ARBA00023141"/>
    </source>
</evidence>
<keyword evidence="7" id="KW-0274">FAD</keyword>
<dbReference type="PROSITE" id="PS00787">
    <property type="entry name" value="CHORISMATE_SYNTHASE_1"/>
    <property type="match status" value="1"/>
</dbReference>
<name>A0A326RRS4_9BACT</name>
<dbReference type="GO" id="GO:0005829">
    <property type="term" value="C:cytosol"/>
    <property type="evidence" value="ECO:0007669"/>
    <property type="project" value="TreeGrafter"/>
</dbReference>
<comment type="pathway">
    <text evidence="1 7 8">Metabolic intermediate biosynthesis; chorismate biosynthesis; chorismate from D-erythrose 4-phosphate and phosphoenolpyruvate: step 7/7.</text>
</comment>
<dbReference type="InterPro" id="IPR020541">
    <property type="entry name" value="Chorismate_synthase_CS"/>
</dbReference>
<dbReference type="NCBIfam" id="NF003793">
    <property type="entry name" value="PRK05382.1"/>
    <property type="match status" value="1"/>
</dbReference>
<accession>A0A326RRS4</accession>
<dbReference type="PIRSF" id="PIRSF001456">
    <property type="entry name" value="Chorismate_synth"/>
    <property type="match status" value="1"/>
</dbReference>
<dbReference type="AlphaFoldDB" id="A0A326RRS4"/>
<dbReference type="PANTHER" id="PTHR21085">
    <property type="entry name" value="CHORISMATE SYNTHASE"/>
    <property type="match status" value="1"/>
</dbReference>
<dbReference type="FunFam" id="3.60.150.10:FF:000003">
    <property type="entry name" value="Chorismate synthase"/>
    <property type="match status" value="1"/>
</dbReference>
<dbReference type="PANTHER" id="PTHR21085:SF0">
    <property type="entry name" value="CHORISMATE SYNTHASE"/>
    <property type="match status" value="1"/>
</dbReference>
<keyword evidence="7" id="KW-0521">NADP</keyword>
<gene>
    <name evidence="7" type="primary">aroC</name>
    <name evidence="9" type="ORF">CLV31_111119</name>
</gene>
<comment type="catalytic activity">
    <reaction evidence="7 8">
        <text>5-O-(1-carboxyvinyl)-3-phosphoshikimate = chorismate + phosphate</text>
        <dbReference type="Rhea" id="RHEA:21020"/>
        <dbReference type="ChEBI" id="CHEBI:29748"/>
        <dbReference type="ChEBI" id="CHEBI:43474"/>
        <dbReference type="ChEBI" id="CHEBI:57701"/>
        <dbReference type="EC" id="4.2.3.5"/>
    </reaction>
</comment>
<dbReference type="InterPro" id="IPR000453">
    <property type="entry name" value="Chorismate_synth"/>
</dbReference>
<dbReference type="Gene3D" id="3.60.150.10">
    <property type="entry name" value="Chorismate synthase AroC"/>
    <property type="match status" value="1"/>
</dbReference>
<evidence type="ECO:0000256" key="1">
    <source>
        <dbReference type="ARBA" id="ARBA00005044"/>
    </source>
</evidence>
<evidence type="ECO:0000256" key="6">
    <source>
        <dbReference type="ARBA" id="ARBA00023239"/>
    </source>
</evidence>
<dbReference type="InterPro" id="IPR035904">
    <property type="entry name" value="Chorismate_synth_AroC_sf"/>
</dbReference>
<dbReference type="HAMAP" id="MF_00300">
    <property type="entry name" value="Chorismate_synth"/>
    <property type="match status" value="1"/>
</dbReference>
<evidence type="ECO:0000256" key="3">
    <source>
        <dbReference type="ARBA" id="ARBA00013036"/>
    </source>
</evidence>
<keyword evidence="6 7" id="KW-0456">Lyase</keyword>
<dbReference type="CDD" id="cd07304">
    <property type="entry name" value="Chorismate_synthase"/>
    <property type="match status" value="1"/>
</dbReference>
<keyword evidence="7" id="KW-0285">Flavoprotein</keyword>
<dbReference type="GO" id="GO:0008652">
    <property type="term" value="P:amino acid biosynthetic process"/>
    <property type="evidence" value="ECO:0007669"/>
    <property type="project" value="UniProtKB-KW"/>
</dbReference>
<dbReference type="GO" id="GO:0009423">
    <property type="term" value="P:chorismate biosynthetic process"/>
    <property type="evidence" value="ECO:0007669"/>
    <property type="project" value="UniProtKB-UniRule"/>
</dbReference>
<evidence type="ECO:0000256" key="8">
    <source>
        <dbReference type="RuleBase" id="RU000605"/>
    </source>
</evidence>
<feature type="binding site" evidence="7">
    <location>
        <begin position="124"/>
        <end position="126"/>
    </location>
    <ligand>
        <name>FMN</name>
        <dbReference type="ChEBI" id="CHEBI:58210"/>
    </ligand>
</feature>
<comment type="caution">
    <text evidence="9">The sequence shown here is derived from an EMBL/GenBank/DDBJ whole genome shotgun (WGS) entry which is preliminary data.</text>
</comment>
<organism evidence="9 10">
    <name type="scientific">Algoriphagus aquaeductus</name>
    <dbReference type="NCBI Taxonomy" id="475299"/>
    <lineage>
        <taxon>Bacteria</taxon>
        <taxon>Pseudomonadati</taxon>
        <taxon>Bacteroidota</taxon>
        <taxon>Cytophagia</taxon>
        <taxon>Cytophagales</taxon>
        <taxon>Cyclobacteriaceae</taxon>
        <taxon>Algoriphagus</taxon>
    </lineage>
</organism>